<evidence type="ECO:0000256" key="3">
    <source>
        <dbReference type="ARBA" id="ARBA00022553"/>
    </source>
</evidence>
<reference evidence="7 8" key="1">
    <citation type="submission" date="2017-09" db="EMBL/GenBank/DDBJ databases">
        <title>Metagenomic Analysis Reveals Denitrifying Candidatus Accumulibacter and Flanking Population as a Source of N2O.</title>
        <authorList>
            <person name="Gao H."/>
            <person name="Mao Y."/>
            <person name="Zhao X."/>
            <person name="Liu W.-T."/>
            <person name="Zhang T."/>
            <person name="Wells G."/>
        </authorList>
    </citation>
    <scope>NUCLEOTIDE SEQUENCE [LARGE SCALE GENOMIC DNA]</scope>
    <source>
        <strain evidence="7">CANDO_2_IC</strain>
    </source>
</reference>
<comment type="caution">
    <text evidence="4">Lacks conserved residue(s) required for the propagation of feature annotation.</text>
</comment>
<dbReference type="PRINTS" id="PR00344">
    <property type="entry name" value="BCTRLSENSOR"/>
</dbReference>
<dbReference type="PROSITE" id="PS50109">
    <property type="entry name" value="HIS_KIN"/>
    <property type="match status" value="1"/>
</dbReference>
<evidence type="ECO:0000256" key="4">
    <source>
        <dbReference type="PROSITE-ProRule" id="PRU00169"/>
    </source>
</evidence>
<dbReference type="PROSITE" id="PS50110">
    <property type="entry name" value="RESPONSE_REGULATORY"/>
    <property type="match status" value="1"/>
</dbReference>
<dbReference type="InterPro" id="IPR001789">
    <property type="entry name" value="Sig_transdc_resp-reg_receiver"/>
</dbReference>
<dbReference type="Gene3D" id="3.30.565.10">
    <property type="entry name" value="Histidine kinase-like ATPase, C-terminal domain"/>
    <property type="match status" value="1"/>
</dbReference>
<gene>
    <name evidence="7" type="ORF">CRU78_06295</name>
</gene>
<evidence type="ECO:0000313" key="8">
    <source>
        <dbReference type="Proteomes" id="UP000342300"/>
    </source>
</evidence>
<dbReference type="Pfam" id="PF02518">
    <property type="entry name" value="HATPase_c"/>
    <property type="match status" value="1"/>
</dbReference>
<evidence type="ECO:0000256" key="1">
    <source>
        <dbReference type="ARBA" id="ARBA00000085"/>
    </source>
</evidence>
<dbReference type="InterPro" id="IPR003661">
    <property type="entry name" value="HisK_dim/P_dom"/>
</dbReference>
<dbReference type="InterPro" id="IPR004358">
    <property type="entry name" value="Sig_transdc_His_kin-like_C"/>
</dbReference>
<sequence length="301" mass="31855">MAHDFNNILAAIVGFGEMAREASPPGSDQARHLDRVLKAAVHGKAIIGRILTFSRGGPHPSIVFELEPVIEEVLTLLAASLRPGMILERQFEAPAARLRGDPAQAFEAIMNLCVNGMQAMPDGGMLSVRLRRLHVPAPRVLSHSPLAAGNYLLLTVSDRGSGITAAVMEHLFEPFFTTRGADSGTGLGLSMVHGVVTDFGGAIDVQSRPGDGARFSLYFPGCDDAIESGKSPTVHFPMGIGQALMIVDDEPALVALAEEVLKSLGYTTATGYGDPLAALAAFRAHPGHFAAMSNVIRRRLG</sequence>
<evidence type="ECO:0000259" key="5">
    <source>
        <dbReference type="PROSITE" id="PS50109"/>
    </source>
</evidence>
<dbReference type="PANTHER" id="PTHR43065:SF42">
    <property type="entry name" value="TWO-COMPONENT SENSOR PPRA"/>
    <property type="match status" value="1"/>
</dbReference>
<keyword evidence="3" id="KW-0597">Phosphoprotein</keyword>
<dbReference type="EC" id="2.7.13.3" evidence="2"/>
<proteinExistence type="predicted"/>
<dbReference type="InterPro" id="IPR005467">
    <property type="entry name" value="His_kinase_dom"/>
</dbReference>
<name>A0A6A7RRT7_9PROT</name>
<dbReference type="SUPFAM" id="SSF55874">
    <property type="entry name" value="ATPase domain of HSP90 chaperone/DNA topoisomerase II/histidine kinase"/>
    <property type="match status" value="1"/>
</dbReference>
<dbReference type="InterPro" id="IPR003594">
    <property type="entry name" value="HATPase_dom"/>
</dbReference>
<feature type="domain" description="Histidine kinase" evidence="5">
    <location>
        <begin position="1"/>
        <end position="223"/>
    </location>
</feature>
<dbReference type="InterPro" id="IPR036890">
    <property type="entry name" value="HATPase_C_sf"/>
</dbReference>
<comment type="caution">
    <text evidence="7">The sequence shown here is derived from an EMBL/GenBank/DDBJ whole genome shotgun (WGS) entry which is preliminary data.</text>
</comment>
<organism evidence="7 8">
    <name type="scientific">Candidatus Accumulibacter phosphatis</name>
    <dbReference type="NCBI Taxonomy" id="327160"/>
    <lineage>
        <taxon>Bacteria</taxon>
        <taxon>Pseudomonadati</taxon>
        <taxon>Pseudomonadota</taxon>
        <taxon>Betaproteobacteria</taxon>
        <taxon>Candidatus Accumulibacter</taxon>
    </lineage>
</organism>
<dbReference type="CDD" id="cd00082">
    <property type="entry name" value="HisKA"/>
    <property type="match status" value="1"/>
</dbReference>
<dbReference type="PANTHER" id="PTHR43065">
    <property type="entry name" value="SENSOR HISTIDINE KINASE"/>
    <property type="match status" value="1"/>
</dbReference>
<dbReference type="Pfam" id="PF00512">
    <property type="entry name" value="HisKA"/>
    <property type="match status" value="1"/>
</dbReference>
<protein>
    <recommendedName>
        <fullName evidence="2">histidine kinase</fullName>
        <ecNumber evidence="2">2.7.13.3</ecNumber>
    </recommendedName>
</protein>
<dbReference type="SUPFAM" id="SSF47384">
    <property type="entry name" value="Homodimeric domain of signal transducing histidine kinase"/>
    <property type="match status" value="1"/>
</dbReference>
<feature type="domain" description="Response regulatory" evidence="6">
    <location>
        <begin position="243"/>
        <end position="301"/>
    </location>
</feature>
<dbReference type="SMART" id="SM00387">
    <property type="entry name" value="HATPase_c"/>
    <property type="match status" value="1"/>
</dbReference>
<evidence type="ECO:0000313" key="7">
    <source>
        <dbReference type="EMBL" id="MQM30158.1"/>
    </source>
</evidence>
<accession>A0A6A7RRT7</accession>
<dbReference type="GO" id="GO:0000155">
    <property type="term" value="F:phosphorelay sensor kinase activity"/>
    <property type="evidence" value="ECO:0007669"/>
    <property type="project" value="InterPro"/>
</dbReference>
<comment type="catalytic activity">
    <reaction evidence="1">
        <text>ATP + protein L-histidine = ADP + protein N-phospho-L-histidine.</text>
        <dbReference type="EC" id="2.7.13.3"/>
    </reaction>
</comment>
<dbReference type="AlphaFoldDB" id="A0A6A7RRT7"/>
<dbReference type="Proteomes" id="UP000342300">
    <property type="component" value="Unassembled WGS sequence"/>
</dbReference>
<dbReference type="InterPro" id="IPR036097">
    <property type="entry name" value="HisK_dim/P_sf"/>
</dbReference>
<evidence type="ECO:0000256" key="2">
    <source>
        <dbReference type="ARBA" id="ARBA00012438"/>
    </source>
</evidence>
<evidence type="ECO:0000259" key="6">
    <source>
        <dbReference type="PROSITE" id="PS50110"/>
    </source>
</evidence>
<dbReference type="EMBL" id="PDHS01000135">
    <property type="protein sequence ID" value="MQM30158.1"/>
    <property type="molecule type" value="Genomic_DNA"/>
</dbReference>
<dbReference type="Gene3D" id="1.10.287.130">
    <property type="match status" value="1"/>
</dbReference>